<dbReference type="InterPro" id="IPR050852">
    <property type="entry name" value="Queuine_tRNA-ribosyltrfase"/>
</dbReference>
<dbReference type="GO" id="GO:0006400">
    <property type="term" value="P:tRNA modification"/>
    <property type="evidence" value="ECO:0007669"/>
    <property type="project" value="InterPro"/>
</dbReference>
<dbReference type="AlphaFoldDB" id="A0A1E4TAY7"/>
<dbReference type="SUPFAM" id="SSF51713">
    <property type="entry name" value="tRNA-guanine transglycosylase"/>
    <property type="match status" value="1"/>
</dbReference>
<dbReference type="OrthoDB" id="27601at2759"/>
<reference evidence="3" key="1">
    <citation type="submission" date="2016-02" db="EMBL/GenBank/DDBJ databases">
        <title>Comparative genomics of biotechnologically important yeasts.</title>
        <authorList>
            <consortium name="DOE Joint Genome Institute"/>
            <person name="Riley R."/>
            <person name="Haridas S."/>
            <person name="Wolfe K.H."/>
            <person name="Lopes M.R."/>
            <person name="Hittinger C.T."/>
            <person name="Goker M."/>
            <person name="Salamov A."/>
            <person name="Wisecaver J."/>
            <person name="Long T.M."/>
            <person name="Aerts A.L."/>
            <person name="Barry K."/>
            <person name="Choi C."/>
            <person name="Clum A."/>
            <person name="Coughlan A.Y."/>
            <person name="Deshpande S."/>
            <person name="Douglass A.P."/>
            <person name="Hanson S.J."/>
            <person name="Klenk H.-P."/>
            <person name="Labutti K."/>
            <person name="Lapidus A."/>
            <person name="Lindquist E."/>
            <person name="Lipzen A."/>
            <person name="Meier-Kolthoff J.P."/>
            <person name="Ohm R.A."/>
            <person name="Otillar R.P."/>
            <person name="Pangilinan J."/>
            <person name="Peng Y."/>
            <person name="Rokas A."/>
            <person name="Rosa C.A."/>
            <person name="Scheuner C."/>
            <person name="Sibirny A.A."/>
            <person name="Slot J.C."/>
            <person name="Stielow J.B."/>
            <person name="Sun H."/>
            <person name="Kurtzman C.P."/>
            <person name="Blackwell M."/>
            <person name="Jeffries T.W."/>
            <person name="Grigoriev I.V."/>
        </authorList>
    </citation>
    <scope>NUCLEOTIDE SEQUENCE [LARGE SCALE GENOMIC DNA]</scope>
    <source>
        <strain evidence="3">NRRL Y-17796</strain>
    </source>
</reference>
<sequence length="421" mass="46944">MDPKFEVLKTVPRAGARYSRTGRLTFQRSEFKTPCLFAPTVRGAIPHLTPDHVAVQPAHVAIEDYIGARGRPSDLLTKGEEQFSKKATALDPLRKSPVLLGLRRLQPVPPAQANSNTGVGIMTTEGFVRLEVPDFYKYAQNTDADVIFTPIDEPTASQDGIPGKTRSQKMVKRAIDWWDALPSTLRHKAVPPAVYGQGWWPQDHYLVSLNTDGYFGLQFATLKEARSRKRKADEGTPDLDENDNIDSLIDIEQIVNRAGANRKPLFYTGNDVHTPQSVLNLVQLGFDVIPNIAPVQASNSGSAFIFNFEKPSGKLAINLWEGFTTDMSGISPDCDCYSCKKIHRAYIQHLLQAGEMSAWVFLQIHNFHTWNKFIVDVQNSIEDETINAKIDEFVAVYGDQDAASKFLAEISMNAILPRETK</sequence>
<name>A0A1E4TAY7_9ASCO</name>
<protein>
    <recommendedName>
        <fullName evidence="1">tRNA-guanine(15) transglycosylase-like domain-containing protein</fullName>
    </recommendedName>
</protein>
<dbReference type="Proteomes" id="UP000095023">
    <property type="component" value="Unassembled WGS sequence"/>
</dbReference>
<dbReference type="NCBIfam" id="TIGR00449">
    <property type="entry name" value="tgt_general"/>
    <property type="match status" value="1"/>
</dbReference>
<evidence type="ECO:0000313" key="2">
    <source>
        <dbReference type="EMBL" id="ODV88891.1"/>
    </source>
</evidence>
<dbReference type="InterPro" id="IPR036511">
    <property type="entry name" value="TGT-like_sf"/>
</dbReference>
<feature type="domain" description="tRNA-guanine(15) transglycosylase-like" evidence="1">
    <location>
        <begin position="19"/>
        <end position="397"/>
    </location>
</feature>
<accession>A0A1E4TAY7</accession>
<organism evidence="2 3">
    <name type="scientific">Tortispora caseinolytica NRRL Y-17796</name>
    <dbReference type="NCBI Taxonomy" id="767744"/>
    <lineage>
        <taxon>Eukaryota</taxon>
        <taxon>Fungi</taxon>
        <taxon>Dikarya</taxon>
        <taxon>Ascomycota</taxon>
        <taxon>Saccharomycotina</taxon>
        <taxon>Trigonopsidomycetes</taxon>
        <taxon>Trigonopsidales</taxon>
        <taxon>Trigonopsidaceae</taxon>
        <taxon>Tortispora</taxon>
    </lineage>
</organism>
<gene>
    <name evidence="2" type="ORF">CANCADRAFT_130567</name>
</gene>
<dbReference type="PANTHER" id="PTHR46064:SF1">
    <property type="entry name" value="QUEUINE TRNA-RIBOSYLTRANSFERASE ACCESSORY SUBUNIT 2"/>
    <property type="match status" value="1"/>
</dbReference>
<keyword evidence="3" id="KW-1185">Reference proteome</keyword>
<evidence type="ECO:0000313" key="3">
    <source>
        <dbReference type="Proteomes" id="UP000095023"/>
    </source>
</evidence>
<dbReference type="EMBL" id="KV453843">
    <property type="protein sequence ID" value="ODV88891.1"/>
    <property type="molecule type" value="Genomic_DNA"/>
</dbReference>
<dbReference type="InterPro" id="IPR002616">
    <property type="entry name" value="tRNA_ribo_trans-like"/>
</dbReference>
<dbReference type="Gene3D" id="3.20.20.105">
    <property type="entry name" value="Queuine tRNA-ribosyltransferase-like"/>
    <property type="match status" value="1"/>
</dbReference>
<proteinExistence type="predicted"/>
<dbReference type="Pfam" id="PF01702">
    <property type="entry name" value="TGT"/>
    <property type="match status" value="1"/>
</dbReference>
<evidence type="ECO:0000259" key="1">
    <source>
        <dbReference type="Pfam" id="PF01702"/>
    </source>
</evidence>
<dbReference type="PANTHER" id="PTHR46064">
    <property type="entry name" value="QUEUINE TRNA-RIBOSYLTRANSFERASE ACCESSORY SUBUNIT 2"/>
    <property type="match status" value="1"/>
</dbReference>